<reference evidence="4" key="1">
    <citation type="journal article" date="2020" name="Stud. Mycol.">
        <title>101 Dothideomycetes genomes: a test case for predicting lifestyles and emergence of pathogens.</title>
        <authorList>
            <person name="Haridas S."/>
            <person name="Albert R."/>
            <person name="Binder M."/>
            <person name="Bloem J."/>
            <person name="Labutti K."/>
            <person name="Salamov A."/>
            <person name="Andreopoulos B."/>
            <person name="Baker S."/>
            <person name="Barry K."/>
            <person name="Bills G."/>
            <person name="Bluhm B."/>
            <person name="Cannon C."/>
            <person name="Castanera R."/>
            <person name="Culley D."/>
            <person name="Daum C."/>
            <person name="Ezra D."/>
            <person name="Gonzalez J."/>
            <person name="Henrissat B."/>
            <person name="Kuo A."/>
            <person name="Liang C."/>
            <person name="Lipzen A."/>
            <person name="Lutzoni F."/>
            <person name="Magnuson J."/>
            <person name="Mondo S."/>
            <person name="Nolan M."/>
            <person name="Ohm R."/>
            <person name="Pangilinan J."/>
            <person name="Park H.-J."/>
            <person name="Ramirez L."/>
            <person name="Alfaro M."/>
            <person name="Sun H."/>
            <person name="Tritt A."/>
            <person name="Yoshinaga Y."/>
            <person name="Zwiers L.-H."/>
            <person name="Turgeon B."/>
            <person name="Goodwin S."/>
            <person name="Spatafora J."/>
            <person name="Crous P."/>
            <person name="Grigoriev I."/>
        </authorList>
    </citation>
    <scope>NUCLEOTIDE SEQUENCE</scope>
    <source>
        <strain evidence="4">CBS 113979</strain>
    </source>
</reference>
<dbReference type="Proteomes" id="UP000800041">
    <property type="component" value="Unassembled WGS sequence"/>
</dbReference>
<dbReference type="Pfam" id="PF03985">
    <property type="entry name" value="Paf1"/>
    <property type="match status" value="1"/>
</dbReference>
<organism evidence="4 5">
    <name type="scientific">Aulographum hederae CBS 113979</name>
    <dbReference type="NCBI Taxonomy" id="1176131"/>
    <lineage>
        <taxon>Eukaryota</taxon>
        <taxon>Fungi</taxon>
        <taxon>Dikarya</taxon>
        <taxon>Ascomycota</taxon>
        <taxon>Pezizomycotina</taxon>
        <taxon>Dothideomycetes</taxon>
        <taxon>Pleosporomycetidae</taxon>
        <taxon>Aulographales</taxon>
        <taxon>Aulographaceae</taxon>
    </lineage>
</organism>
<dbReference type="GO" id="GO:0016593">
    <property type="term" value="C:Cdc73/Paf1 complex"/>
    <property type="evidence" value="ECO:0007669"/>
    <property type="project" value="InterPro"/>
</dbReference>
<evidence type="ECO:0000256" key="2">
    <source>
        <dbReference type="ARBA" id="ARBA00007560"/>
    </source>
</evidence>
<keyword evidence="3" id="KW-0539">Nucleus</keyword>
<dbReference type="OrthoDB" id="10260285at2759"/>
<dbReference type="AlphaFoldDB" id="A0A6G1H1V3"/>
<sequence length="449" mass="50281">MAARPERVVHQDYIARIRYSNALPPPPNPPKLLDIPQTGLTTDYTDAGYASRLAREQPLNIEADAELGMPIDLVGVPGVFAGDETVIYASEELPQLHPSDRALLRPLATLGKPSSITSGISFLRRTEYITGSASTRAEKAAAATKRPVRRRRDQDIARDDPLNIMRGIIKSFDIANPADTYTGPDGGNKIRGADVTQAEKDAWNNPQHPSGKPHIKLVESYPIVPDLEALPETGAYMMFKFKSNPTSKANDERMKVGVVRALNVSSENQVQYMQQKEEFEADPTKPEPLPIWDYELFLPAEGEDVNGIKRKFRSDEGDDDVFGDSQDEPNKRYKYERVRGYETVQQMGDASNFYVDHIAVALHKEDDDDPTGAPGLRQAKLQTAAYYYPVVQRTQIRARREKMGMSKKPEDLGYEWVDILDVEVREPNPTEIEKRENAKLKVDVAAVES</sequence>
<dbReference type="PANTHER" id="PTHR23188">
    <property type="entry name" value="RNA POLYMERASE II-ASSOCIATED FACTOR 1 HOMOLOG"/>
    <property type="match status" value="1"/>
</dbReference>
<dbReference type="GO" id="GO:0003682">
    <property type="term" value="F:chromatin binding"/>
    <property type="evidence" value="ECO:0007669"/>
    <property type="project" value="TreeGrafter"/>
</dbReference>
<evidence type="ECO:0000256" key="3">
    <source>
        <dbReference type="ARBA" id="ARBA00023242"/>
    </source>
</evidence>
<evidence type="ECO:0000313" key="4">
    <source>
        <dbReference type="EMBL" id="KAF1986948.1"/>
    </source>
</evidence>
<comment type="subcellular location">
    <subcellularLocation>
        <location evidence="1">Nucleus</location>
    </subcellularLocation>
</comment>
<comment type="similarity">
    <text evidence="2">Belongs to the PAF1 family.</text>
</comment>
<dbReference type="PANTHER" id="PTHR23188:SF12">
    <property type="entry name" value="RNA POLYMERASE II-ASSOCIATED FACTOR 1 HOMOLOG"/>
    <property type="match status" value="1"/>
</dbReference>
<evidence type="ECO:0000256" key="1">
    <source>
        <dbReference type="ARBA" id="ARBA00004123"/>
    </source>
</evidence>
<evidence type="ECO:0000313" key="5">
    <source>
        <dbReference type="Proteomes" id="UP000800041"/>
    </source>
</evidence>
<dbReference type="GO" id="GO:0000993">
    <property type="term" value="F:RNA polymerase II complex binding"/>
    <property type="evidence" value="ECO:0007669"/>
    <property type="project" value="TreeGrafter"/>
</dbReference>
<dbReference type="GO" id="GO:0006368">
    <property type="term" value="P:transcription elongation by RNA polymerase II"/>
    <property type="evidence" value="ECO:0007669"/>
    <property type="project" value="InterPro"/>
</dbReference>
<dbReference type="InterPro" id="IPR007133">
    <property type="entry name" value="RNA_pol_II-assoc_Paf1"/>
</dbReference>
<gene>
    <name evidence="4" type="ORF">K402DRAFT_354342</name>
</gene>
<protein>
    <submittedName>
        <fullName evidence="4">Paf1-domain-containing protein</fullName>
    </submittedName>
</protein>
<proteinExistence type="inferred from homology"/>
<keyword evidence="5" id="KW-1185">Reference proteome</keyword>
<dbReference type="EMBL" id="ML977154">
    <property type="protein sequence ID" value="KAF1986948.1"/>
    <property type="molecule type" value="Genomic_DNA"/>
</dbReference>
<name>A0A6G1H1V3_9PEZI</name>
<accession>A0A6G1H1V3</accession>